<organism evidence="2 3">
    <name type="scientific">Deinococcus deserti (strain DSM 17065 / CIP 109153 / LMG 22923 / VCD115)</name>
    <dbReference type="NCBI Taxonomy" id="546414"/>
    <lineage>
        <taxon>Bacteria</taxon>
        <taxon>Thermotogati</taxon>
        <taxon>Deinococcota</taxon>
        <taxon>Deinococci</taxon>
        <taxon>Deinococcales</taxon>
        <taxon>Deinococcaceae</taxon>
        <taxon>Deinococcus</taxon>
    </lineage>
</organism>
<reference evidence="2 3" key="1">
    <citation type="journal article" date="2009" name="PLoS Genet.">
        <title>Alliance of proteomics and genomics to unravel the specificities of Sahara bacterium Deinococcus deserti.</title>
        <authorList>
            <person name="de Groot A."/>
            <person name="Dulermo R."/>
            <person name="Ortet P."/>
            <person name="Blanchard L."/>
            <person name="Guerin P."/>
            <person name="Fernandez B."/>
            <person name="Vacherie B."/>
            <person name="Dossat C."/>
            <person name="Jolivet E."/>
            <person name="Siguier P."/>
            <person name="Chandler M."/>
            <person name="Barakat M."/>
            <person name="Dedieu A."/>
            <person name="Barbe V."/>
            <person name="Heulin T."/>
            <person name="Sommer S."/>
            <person name="Achouak W."/>
            <person name="Armengaud J."/>
        </authorList>
    </citation>
    <scope>NUCLEOTIDE SEQUENCE [LARGE SCALE GENOMIC DNA]</scope>
    <source>
        <strain evidence="3">DSM 17065 / CIP 109153 / LMG 22923 / VCD115</strain>
        <plasmid evidence="3">pDeide3</plasmid>
    </source>
</reference>
<keyword evidence="1" id="KW-0812">Transmembrane</keyword>
<proteinExistence type="predicted"/>
<dbReference type="HOGENOM" id="CLU_1924124_0_0_0"/>
<sequence length="131" mass="14379">MRNRNYRLGVINGWFGSIGDTCLNSGIVLAPLASQLGASNTLVGLIPALMSCGYSLPQLFVAGKVRERPLKLPIYKSSAWLRSSAFLLLVTASVLVTLWSSRYKVGESLAPPRQGQRMTRELYCHHGWAPC</sequence>
<name>C1D4A0_DEIDV</name>
<keyword evidence="1" id="KW-0472">Membrane</keyword>
<dbReference type="AlphaFoldDB" id="C1D4A0"/>
<evidence type="ECO:0000256" key="1">
    <source>
        <dbReference type="SAM" id="Phobius"/>
    </source>
</evidence>
<gene>
    <name evidence="2" type="ordered locus">Deide_3p00553</name>
</gene>
<accession>C1D4A0</accession>
<dbReference type="Proteomes" id="UP000002208">
    <property type="component" value="Plasmid 3"/>
</dbReference>
<feature type="transmembrane region" description="Helical" evidence="1">
    <location>
        <begin position="80"/>
        <end position="99"/>
    </location>
</feature>
<dbReference type="EMBL" id="CP001117">
    <property type="protein sequence ID" value="ACO47981.1"/>
    <property type="molecule type" value="Genomic_DNA"/>
</dbReference>
<keyword evidence="2" id="KW-0614">Plasmid</keyword>
<dbReference type="OrthoDB" id="1117124at2"/>
<dbReference type="KEGG" id="ddr:Deide_3p00553"/>
<geneLocation type="plasmid" evidence="3">
    <name>pDeide3</name>
</geneLocation>
<protein>
    <submittedName>
        <fullName evidence="2">Uncharacterized protein</fullName>
    </submittedName>
</protein>
<evidence type="ECO:0000313" key="3">
    <source>
        <dbReference type="Proteomes" id="UP000002208"/>
    </source>
</evidence>
<keyword evidence="1" id="KW-1133">Transmembrane helix</keyword>
<keyword evidence="3" id="KW-1185">Reference proteome</keyword>
<dbReference type="RefSeq" id="WP_012694854.1">
    <property type="nucleotide sequence ID" value="NC_012528.1"/>
</dbReference>
<evidence type="ECO:0000313" key="2">
    <source>
        <dbReference type="EMBL" id="ACO47981.1"/>
    </source>
</evidence>